<reference evidence="2" key="1">
    <citation type="submission" date="2022-11" db="UniProtKB">
        <authorList>
            <consortium name="WormBaseParasite"/>
        </authorList>
    </citation>
    <scope>IDENTIFICATION</scope>
</reference>
<evidence type="ECO:0000313" key="2">
    <source>
        <dbReference type="WBParaSite" id="nRc.2.0.1.t14627-RA"/>
    </source>
</evidence>
<dbReference type="Proteomes" id="UP000887565">
    <property type="component" value="Unplaced"/>
</dbReference>
<protein>
    <submittedName>
        <fullName evidence="2">Uncharacterized protein</fullName>
    </submittedName>
</protein>
<name>A0A915IKC5_ROMCU</name>
<keyword evidence="1" id="KW-1185">Reference proteome</keyword>
<organism evidence="1 2">
    <name type="scientific">Romanomermis culicivorax</name>
    <name type="common">Nematode worm</name>
    <dbReference type="NCBI Taxonomy" id="13658"/>
    <lineage>
        <taxon>Eukaryota</taxon>
        <taxon>Metazoa</taxon>
        <taxon>Ecdysozoa</taxon>
        <taxon>Nematoda</taxon>
        <taxon>Enoplea</taxon>
        <taxon>Dorylaimia</taxon>
        <taxon>Mermithida</taxon>
        <taxon>Mermithoidea</taxon>
        <taxon>Mermithidae</taxon>
        <taxon>Romanomermis</taxon>
    </lineage>
</organism>
<accession>A0A915IKC5</accession>
<evidence type="ECO:0000313" key="1">
    <source>
        <dbReference type="Proteomes" id="UP000887565"/>
    </source>
</evidence>
<proteinExistence type="predicted"/>
<sequence>MPNQNQPYPLGSIVKVSIRAAIQEELRAFQAQMFRNMAKMQIKKRLANKMALTLKLTFVNGCVK</sequence>
<dbReference type="WBParaSite" id="nRc.2.0.1.t14627-RA">
    <property type="protein sequence ID" value="nRc.2.0.1.t14627-RA"/>
    <property type="gene ID" value="nRc.2.0.1.g14627"/>
</dbReference>
<dbReference type="AlphaFoldDB" id="A0A915IKC5"/>